<keyword evidence="2" id="KW-0456">Lyase</keyword>
<name>A0A6A7FNA9_9CRUS</name>
<sequence length="215" mass="23680">MPISNSCSATSEETGDSFLYFAFGSNLLTDRIHINNPSAKFLDVAKLDGYQLEFNYFSKRWRGAAATVNPVTQAQTSPEPPSPGEASYGGSAIDGGVSGPGHVWGVLWQLRREDISNLDSQEGVQVSTCGANIGVYRPLQVPVLRRSTGERVVARTYQLIKPREKDRRPSKVYIDVIKKGAIENGLPKEYLDFLSNIEHNGYNSDVDLELNLSKV</sequence>
<dbReference type="EC" id="4.3.2.9" evidence="1"/>
<dbReference type="PANTHER" id="PTHR12935">
    <property type="entry name" value="GAMMA-GLUTAMYLCYCLOTRANSFERASE"/>
    <property type="match status" value="1"/>
</dbReference>
<dbReference type="EMBL" id="IACT01000554">
    <property type="protein sequence ID" value="LAC19958.1"/>
    <property type="molecule type" value="mRNA"/>
</dbReference>
<evidence type="ECO:0000256" key="2">
    <source>
        <dbReference type="ARBA" id="ARBA00023239"/>
    </source>
</evidence>
<feature type="active site" description="Proton acceptor" evidence="3">
    <location>
        <position position="122"/>
    </location>
</feature>
<dbReference type="AlphaFoldDB" id="A0A6A7FNA9"/>
<accession>A0A6A7FNA9</accession>
<evidence type="ECO:0000256" key="5">
    <source>
        <dbReference type="SAM" id="MobiDB-lite"/>
    </source>
</evidence>
<feature type="binding site" evidence="4">
    <location>
        <begin position="20"/>
        <end position="25"/>
    </location>
    <ligand>
        <name>substrate</name>
    </ligand>
</feature>
<evidence type="ECO:0000313" key="6">
    <source>
        <dbReference type="EMBL" id="LAC19958.1"/>
    </source>
</evidence>
<dbReference type="InterPro" id="IPR013024">
    <property type="entry name" value="GGCT-like"/>
</dbReference>
<protein>
    <recommendedName>
        <fullName evidence="1">gamma-glutamylcyclotransferase</fullName>
        <ecNumber evidence="1">4.3.2.9</ecNumber>
    </recommendedName>
</protein>
<evidence type="ECO:0000256" key="1">
    <source>
        <dbReference type="ARBA" id="ARBA00012346"/>
    </source>
</evidence>
<feature type="binding site" evidence="4">
    <location>
        <position position="173"/>
    </location>
    <ligand>
        <name>substrate</name>
    </ligand>
</feature>
<dbReference type="GO" id="GO:0016740">
    <property type="term" value="F:transferase activity"/>
    <property type="evidence" value="ECO:0007669"/>
    <property type="project" value="UniProtKB-KW"/>
</dbReference>
<dbReference type="PANTHER" id="PTHR12935:SF0">
    <property type="entry name" value="GAMMA-GLUTAMYLCYCLOTRANSFERASE"/>
    <property type="match status" value="1"/>
</dbReference>
<proteinExistence type="evidence at transcript level"/>
<keyword evidence="6" id="KW-0808">Transferase</keyword>
<dbReference type="InterPro" id="IPR017939">
    <property type="entry name" value="G-Glutamylcylcotransferase"/>
</dbReference>
<dbReference type="SUPFAM" id="SSF110857">
    <property type="entry name" value="Gamma-glutamyl cyclotransferase-like"/>
    <property type="match status" value="1"/>
</dbReference>
<feature type="region of interest" description="Disordered" evidence="5">
    <location>
        <begin position="69"/>
        <end position="92"/>
    </location>
</feature>
<dbReference type="Pfam" id="PF13772">
    <property type="entry name" value="AIG2_2"/>
    <property type="match status" value="1"/>
</dbReference>
<dbReference type="Gene3D" id="3.10.490.10">
    <property type="entry name" value="Gamma-glutamyl cyclotransferase-like"/>
    <property type="match status" value="1"/>
</dbReference>
<dbReference type="CDD" id="cd06661">
    <property type="entry name" value="GGCT_like"/>
    <property type="match status" value="1"/>
</dbReference>
<evidence type="ECO:0000256" key="4">
    <source>
        <dbReference type="PIRSR" id="PIRSR617939-2"/>
    </source>
</evidence>
<dbReference type="InterPro" id="IPR036568">
    <property type="entry name" value="GGCT-like_sf"/>
</dbReference>
<evidence type="ECO:0000256" key="3">
    <source>
        <dbReference type="PIRSR" id="PIRSR617939-1"/>
    </source>
</evidence>
<organism evidence="6">
    <name type="scientific">Hirondellea gigas</name>
    <dbReference type="NCBI Taxonomy" id="1518452"/>
    <lineage>
        <taxon>Eukaryota</taxon>
        <taxon>Metazoa</taxon>
        <taxon>Ecdysozoa</taxon>
        <taxon>Arthropoda</taxon>
        <taxon>Crustacea</taxon>
        <taxon>Multicrustacea</taxon>
        <taxon>Malacostraca</taxon>
        <taxon>Eumalacostraca</taxon>
        <taxon>Peracarida</taxon>
        <taxon>Amphipoda</taxon>
        <taxon>Amphilochidea</taxon>
        <taxon>Lysianassida</taxon>
        <taxon>Lysianassidira</taxon>
        <taxon>Lysianassoidea</taxon>
        <taxon>Lysianassidae</taxon>
        <taxon>Hirondellea</taxon>
    </lineage>
</organism>
<reference evidence="6" key="1">
    <citation type="submission" date="2017-11" db="EMBL/GenBank/DDBJ databases">
        <title>The sensing device of the deep-sea amphipod.</title>
        <authorList>
            <person name="Kobayashi H."/>
            <person name="Nagahama T."/>
            <person name="Arai W."/>
            <person name="Sasagawa Y."/>
            <person name="Umeda M."/>
            <person name="Hayashi T."/>
            <person name="Nikaido I."/>
            <person name="Watanabe H."/>
            <person name="Oguri K."/>
            <person name="Kitazato H."/>
            <person name="Fujioka K."/>
            <person name="Kido Y."/>
            <person name="Takami H."/>
        </authorList>
    </citation>
    <scope>NUCLEOTIDE SEQUENCE</scope>
    <source>
        <tissue evidence="6">Whole body</tissue>
    </source>
</reference>
<dbReference type="GO" id="GO:0003839">
    <property type="term" value="F:gamma-glutamylcyclotransferase activity"/>
    <property type="evidence" value="ECO:0007669"/>
    <property type="project" value="UniProtKB-EC"/>
</dbReference>